<evidence type="ECO:0000256" key="3">
    <source>
        <dbReference type="SAM" id="MobiDB-lite"/>
    </source>
</evidence>
<feature type="domain" description="ATP-dependent rRNA helicase SPB4-like C-terminal extension" evidence="4">
    <location>
        <begin position="43"/>
        <end position="74"/>
    </location>
</feature>
<keyword evidence="1" id="KW-0378">Hydrolase</keyword>
<dbReference type="Proteomes" id="UP000824782">
    <property type="component" value="Unassembled WGS sequence"/>
</dbReference>
<comment type="caution">
    <text evidence="5">The sequence shown here is derived from an EMBL/GenBank/DDBJ whole genome shotgun (WGS) entry which is preliminary data.</text>
</comment>
<keyword evidence="2" id="KW-0547">Nucleotide-binding</keyword>
<accession>A0AAV6ZCR5</accession>
<evidence type="ECO:0000256" key="1">
    <source>
        <dbReference type="ARBA" id="ARBA00022801"/>
    </source>
</evidence>
<feature type="region of interest" description="Disordered" evidence="3">
    <location>
        <begin position="1"/>
        <end position="20"/>
    </location>
</feature>
<dbReference type="GO" id="GO:0016787">
    <property type="term" value="F:hydrolase activity"/>
    <property type="evidence" value="ECO:0007669"/>
    <property type="project" value="UniProtKB-KW"/>
</dbReference>
<dbReference type="EMBL" id="WNYA01001767">
    <property type="protein sequence ID" value="KAG8545180.1"/>
    <property type="molecule type" value="Genomic_DNA"/>
</dbReference>
<evidence type="ECO:0000256" key="2">
    <source>
        <dbReference type="ARBA" id="ARBA00022806"/>
    </source>
</evidence>
<reference evidence="5" key="1">
    <citation type="thesis" date="2020" institute="ProQuest LLC" country="789 East Eisenhower Parkway, Ann Arbor, MI, USA">
        <title>Comparative Genomics and Chromosome Evolution.</title>
        <authorList>
            <person name="Mudd A.B."/>
        </authorList>
    </citation>
    <scope>NUCLEOTIDE SEQUENCE</scope>
    <source>
        <strain evidence="5">237g6f4</strain>
        <tissue evidence="5">Blood</tissue>
    </source>
</reference>
<evidence type="ECO:0000259" key="4">
    <source>
        <dbReference type="Pfam" id="PF13959"/>
    </source>
</evidence>
<organism evidence="5 6">
    <name type="scientific">Engystomops pustulosus</name>
    <name type="common">Tungara frog</name>
    <name type="synonym">Physalaemus pustulosus</name>
    <dbReference type="NCBI Taxonomy" id="76066"/>
    <lineage>
        <taxon>Eukaryota</taxon>
        <taxon>Metazoa</taxon>
        <taxon>Chordata</taxon>
        <taxon>Craniata</taxon>
        <taxon>Vertebrata</taxon>
        <taxon>Euteleostomi</taxon>
        <taxon>Amphibia</taxon>
        <taxon>Batrachia</taxon>
        <taxon>Anura</taxon>
        <taxon>Neobatrachia</taxon>
        <taxon>Hyloidea</taxon>
        <taxon>Leptodactylidae</taxon>
        <taxon>Leiuperinae</taxon>
        <taxon>Engystomops</taxon>
    </lineage>
</organism>
<proteinExistence type="predicted"/>
<sequence>MLSVISHYIPGRGRPDRADPQALQERATVLQTKYEDYVHANTETSLSAKKALQSFIRSYATYPKDLKHIFHVRSHTWVT</sequence>
<keyword evidence="2" id="KW-0347">Helicase</keyword>
<dbReference type="InterPro" id="IPR025313">
    <property type="entry name" value="SPB4-like_CTE"/>
</dbReference>
<dbReference type="AlphaFoldDB" id="A0AAV6ZCR5"/>
<protein>
    <recommendedName>
        <fullName evidence="4">ATP-dependent rRNA helicase SPB4-like C-terminal extension domain-containing protein</fullName>
    </recommendedName>
</protein>
<gene>
    <name evidence="5" type="ORF">GDO81_021301</name>
</gene>
<dbReference type="GO" id="GO:0004386">
    <property type="term" value="F:helicase activity"/>
    <property type="evidence" value="ECO:0007669"/>
    <property type="project" value="UniProtKB-KW"/>
</dbReference>
<name>A0AAV6ZCR5_ENGPU</name>
<keyword evidence="2" id="KW-0067">ATP-binding</keyword>
<evidence type="ECO:0000313" key="5">
    <source>
        <dbReference type="EMBL" id="KAG8545180.1"/>
    </source>
</evidence>
<dbReference type="Pfam" id="PF13959">
    <property type="entry name" value="CTE_SPB4"/>
    <property type="match status" value="1"/>
</dbReference>
<evidence type="ECO:0000313" key="6">
    <source>
        <dbReference type="Proteomes" id="UP000824782"/>
    </source>
</evidence>
<keyword evidence="6" id="KW-1185">Reference proteome</keyword>